<dbReference type="InterPro" id="IPR013099">
    <property type="entry name" value="K_chnl_dom"/>
</dbReference>
<reference evidence="3" key="1">
    <citation type="submission" date="2021-12" db="EMBL/GenBank/DDBJ databases">
        <title>Prjna785345.</title>
        <authorList>
            <person name="Rujirawat T."/>
            <person name="Krajaejun T."/>
        </authorList>
    </citation>
    <scope>NUCLEOTIDE SEQUENCE</scope>
    <source>
        <strain evidence="3">Pi057C3</strain>
    </source>
</reference>
<comment type="caution">
    <text evidence="3">The sequence shown here is derived from an EMBL/GenBank/DDBJ whole genome shotgun (WGS) entry which is preliminary data.</text>
</comment>
<keyword evidence="4" id="KW-1185">Reference proteome</keyword>
<dbReference type="SUPFAM" id="SSF81324">
    <property type="entry name" value="Voltage-gated potassium channels"/>
    <property type="match status" value="1"/>
</dbReference>
<dbReference type="PANTHER" id="PTHR10153">
    <property type="entry name" value="SMALL CONDUCTANCE CALCIUM-ACTIVATED POTASSIUM CHANNEL"/>
    <property type="match status" value="1"/>
</dbReference>
<dbReference type="AlphaFoldDB" id="A0AAD5LAV9"/>
<name>A0AAD5LAV9_PYTIN</name>
<feature type="transmembrane region" description="Helical" evidence="1">
    <location>
        <begin position="214"/>
        <end position="235"/>
    </location>
</feature>
<evidence type="ECO:0000313" key="4">
    <source>
        <dbReference type="Proteomes" id="UP001209570"/>
    </source>
</evidence>
<keyword evidence="1" id="KW-0812">Transmembrane</keyword>
<dbReference type="Pfam" id="PF07885">
    <property type="entry name" value="Ion_trans_2"/>
    <property type="match status" value="1"/>
</dbReference>
<dbReference type="Proteomes" id="UP001209570">
    <property type="component" value="Unassembled WGS sequence"/>
</dbReference>
<evidence type="ECO:0000256" key="1">
    <source>
        <dbReference type="SAM" id="Phobius"/>
    </source>
</evidence>
<sequence length="438" mass="48271">MAPLHGRHRRQHFAMKPATWAATVATIQHLDRVRRLTERCGRVENLMALLALLSVGVVMVESELLWSEAYAASTASRLVLKTALSATTGALLVALLARYTLLCALHVETSRLPPSAKFFHGASRLLGWFLLEAAVCGLHVPAFVPRSIKLVAHSHVDQLDALVLLRIYLLTRLVRNVAGVQSFSQHVHVVHSFHRVDVASVWFTIKFLFQRRPLLFTCVALGLDWLVTSIALNFLERGVNDSLMNANDAVWLTIVTMTSVGYGEIAPQTLGGKLAIALGAIGGGTILLCLLRVVLINALLISPQETLVLDVIRFHEYVRQRKQLAAVLVQRSVRLWRLRRGAASSRAIKRERLGVYETAEAFRLLRFAQPPATTDSSGMAHGIPGFALASAPSTASGSQTWESLLETLERDLSERHDLMLLRLHETAQVMNDVSSSTS</sequence>
<accession>A0AAD5LAV9</accession>
<feature type="transmembrane region" description="Helical" evidence="1">
    <location>
        <begin position="46"/>
        <end position="66"/>
    </location>
</feature>
<evidence type="ECO:0000259" key="2">
    <source>
        <dbReference type="Pfam" id="PF07885"/>
    </source>
</evidence>
<proteinExistence type="predicted"/>
<protein>
    <recommendedName>
        <fullName evidence="2">Potassium channel domain-containing protein</fullName>
    </recommendedName>
</protein>
<gene>
    <name evidence="3" type="ORF">P43SY_008896</name>
</gene>
<feature type="transmembrane region" description="Helical" evidence="1">
    <location>
        <begin position="274"/>
        <end position="295"/>
    </location>
</feature>
<keyword evidence="1" id="KW-1133">Transmembrane helix</keyword>
<feature type="transmembrane region" description="Helical" evidence="1">
    <location>
        <begin position="78"/>
        <end position="101"/>
    </location>
</feature>
<dbReference type="GO" id="GO:0016286">
    <property type="term" value="F:small conductance calcium-activated potassium channel activity"/>
    <property type="evidence" value="ECO:0007669"/>
    <property type="project" value="InterPro"/>
</dbReference>
<organism evidence="3 4">
    <name type="scientific">Pythium insidiosum</name>
    <name type="common">Pythiosis disease agent</name>
    <dbReference type="NCBI Taxonomy" id="114742"/>
    <lineage>
        <taxon>Eukaryota</taxon>
        <taxon>Sar</taxon>
        <taxon>Stramenopiles</taxon>
        <taxon>Oomycota</taxon>
        <taxon>Peronosporomycetes</taxon>
        <taxon>Pythiales</taxon>
        <taxon>Pythiaceae</taxon>
        <taxon>Pythium</taxon>
    </lineage>
</organism>
<dbReference type="GO" id="GO:0016020">
    <property type="term" value="C:membrane"/>
    <property type="evidence" value="ECO:0007669"/>
    <property type="project" value="InterPro"/>
</dbReference>
<feature type="domain" description="Potassium channel" evidence="2">
    <location>
        <begin position="225"/>
        <end position="294"/>
    </location>
</feature>
<dbReference type="Pfam" id="PF03530">
    <property type="entry name" value="SK_channel"/>
    <property type="match status" value="1"/>
</dbReference>
<dbReference type="Gene3D" id="1.10.287.70">
    <property type="match status" value="1"/>
</dbReference>
<keyword evidence="1" id="KW-0472">Membrane</keyword>
<evidence type="ECO:0000313" key="3">
    <source>
        <dbReference type="EMBL" id="KAJ0394782.1"/>
    </source>
</evidence>
<dbReference type="InterPro" id="IPR015449">
    <property type="entry name" value="K_chnl_Ca-activ_SK"/>
</dbReference>
<dbReference type="EMBL" id="JAKCXM010000384">
    <property type="protein sequence ID" value="KAJ0394782.1"/>
    <property type="molecule type" value="Genomic_DNA"/>
</dbReference>